<dbReference type="AlphaFoldDB" id="V6MAT0"/>
<keyword evidence="2" id="KW-1185">Reference proteome</keyword>
<protein>
    <submittedName>
        <fullName evidence="1">Uncharacterized protein</fullName>
    </submittedName>
</protein>
<gene>
    <name evidence="1" type="ORF">T458_06250</name>
</gene>
<accession>V6MAT0</accession>
<comment type="caution">
    <text evidence="1">The sequence shown here is derived from an EMBL/GenBank/DDBJ whole genome shotgun (WGS) entry which is preliminary data.</text>
</comment>
<sequence>MEFSRYLPPSGGNIQTNELPIMGKIRVQIMRNFHLQLTFMGSDKLSIVKDRKIISINATH</sequence>
<organism evidence="1 2">
    <name type="scientific">Brevibacillus panacihumi W25</name>
    <dbReference type="NCBI Taxonomy" id="1408254"/>
    <lineage>
        <taxon>Bacteria</taxon>
        <taxon>Bacillati</taxon>
        <taxon>Bacillota</taxon>
        <taxon>Bacilli</taxon>
        <taxon>Bacillales</taxon>
        <taxon>Paenibacillaceae</taxon>
        <taxon>Brevibacillus</taxon>
    </lineage>
</organism>
<proteinExistence type="predicted"/>
<dbReference type="HOGENOM" id="CLU_2932268_0_0_9"/>
<evidence type="ECO:0000313" key="2">
    <source>
        <dbReference type="Proteomes" id="UP000017973"/>
    </source>
</evidence>
<dbReference type="Proteomes" id="UP000017973">
    <property type="component" value="Unassembled WGS sequence"/>
</dbReference>
<dbReference type="EMBL" id="AYJU01000003">
    <property type="protein sequence ID" value="EST55661.1"/>
    <property type="molecule type" value="Genomic_DNA"/>
</dbReference>
<evidence type="ECO:0000313" key="1">
    <source>
        <dbReference type="EMBL" id="EST55661.1"/>
    </source>
</evidence>
<dbReference type="STRING" id="1408254.T458_06250"/>
<name>V6MAT0_9BACL</name>
<reference evidence="1 2" key="1">
    <citation type="journal article" date="2014" name="Genome Announc.">
        <title>Draft Genome Sequence of Brevibacillus panacihumi Strain W25, a Halotolerant Hydrocarbon-Degrading Bacterium.</title>
        <authorList>
            <person name="Wang X."/>
            <person name="Jin D."/>
            <person name="Zhou L."/>
            <person name="Wu L."/>
            <person name="An W."/>
            <person name="Chen Y."/>
            <person name="Zhao L."/>
        </authorList>
    </citation>
    <scope>NUCLEOTIDE SEQUENCE [LARGE SCALE GENOMIC DNA]</scope>
    <source>
        <strain evidence="1 2">W25</strain>
    </source>
</reference>